<dbReference type="Proteomes" id="UP000619376">
    <property type="component" value="Unassembled WGS sequence"/>
</dbReference>
<keyword evidence="2" id="KW-0472">Membrane</keyword>
<keyword evidence="2" id="KW-0812">Transmembrane</keyword>
<keyword evidence="2" id="KW-1133">Transmembrane helix</keyword>
<gene>
    <name evidence="3" type="ORF">GCM10017781_04650</name>
</gene>
<name>A0ABQ3JHF4_9DEIO</name>
<feature type="transmembrane region" description="Helical" evidence="2">
    <location>
        <begin position="75"/>
        <end position="99"/>
    </location>
</feature>
<feature type="compositionally biased region" description="Polar residues" evidence="1">
    <location>
        <begin position="1"/>
        <end position="10"/>
    </location>
</feature>
<organism evidence="3 4">
    <name type="scientific">Deinococcus metalli</name>
    <dbReference type="NCBI Taxonomy" id="1141878"/>
    <lineage>
        <taxon>Bacteria</taxon>
        <taxon>Thermotogati</taxon>
        <taxon>Deinococcota</taxon>
        <taxon>Deinococci</taxon>
        <taxon>Deinococcales</taxon>
        <taxon>Deinococcaceae</taxon>
        <taxon>Deinococcus</taxon>
    </lineage>
</organism>
<feature type="region of interest" description="Disordered" evidence="1">
    <location>
        <begin position="1"/>
        <end position="33"/>
    </location>
</feature>
<evidence type="ECO:0000256" key="2">
    <source>
        <dbReference type="SAM" id="Phobius"/>
    </source>
</evidence>
<protein>
    <submittedName>
        <fullName evidence="3">Uncharacterized protein</fullName>
    </submittedName>
</protein>
<accession>A0ABQ3JHF4</accession>
<evidence type="ECO:0000256" key="1">
    <source>
        <dbReference type="SAM" id="MobiDB-lite"/>
    </source>
</evidence>
<dbReference type="EMBL" id="BNAJ01000001">
    <property type="protein sequence ID" value="GHF31411.1"/>
    <property type="molecule type" value="Genomic_DNA"/>
</dbReference>
<proteinExistence type="predicted"/>
<evidence type="ECO:0000313" key="4">
    <source>
        <dbReference type="Proteomes" id="UP000619376"/>
    </source>
</evidence>
<evidence type="ECO:0000313" key="3">
    <source>
        <dbReference type="EMBL" id="GHF31411.1"/>
    </source>
</evidence>
<comment type="caution">
    <text evidence="3">The sequence shown here is derived from an EMBL/GenBank/DDBJ whole genome shotgun (WGS) entry which is preliminary data.</text>
</comment>
<sequence length="100" mass="10439">MSDVCNTLTAGNREPTARPPRTGGMSGFSAGSFSFSRSGHRGGFLRHSHSHSSGHRGRYVQGGHYRQVRHSRGPLGCLGAFVVGTVMLGGGVGSVITLLT</sequence>
<reference evidence="4" key="1">
    <citation type="journal article" date="2019" name="Int. J. Syst. Evol. Microbiol.">
        <title>The Global Catalogue of Microorganisms (GCM) 10K type strain sequencing project: providing services to taxonomists for standard genome sequencing and annotation.</title>
        <authorList>
            <consortium name="The Broad Institute Genomics Platform"/>
            <consortium name="The Broad Institute Genome Sequencing Center for Infectious Disease"/>
            <person name="Wu L."/>
            <person name="Ma J."/>
        </authorList>
    </citation>
    <scope>NUCLEOTIDE SEQUENCE [LARGE SCALE GENOMIC DNA]</scope>
    <source>
        <strain evidence="4">CGMCC 1.18437</strain>
    </source>
</reference>
<keyword evidence="4" id="KW-1185">Reference proteome</keyword>